<evidence type="ECO:0000313" key="3">
    <source>
        <dbReference type="Proteomes" id="UP000346198"/>
    </source>
</evidence>
<dbReference type="AlphaFoldDB" id="A0A6C2UKM9"/>
<proteinExistence type="predicted"/>
<evidence type="ECO:0000313" key="2">
    <source>
        <dbReference type="EMBL" id="VGO20443.1"/>
    </source>
</evidence>
<dbReference type="EMBL" id="CAAHFH010000001">
    <property type="protein sequence ID" value="VGO20443.1"/>
    <property type="molecule type" value="Genomic_DNA"/>
</dbReference>
<evidence type="ECO:0000256" key="1">
    <source>
        <dbReference type="SAM" id="Phobius"/>
    </source>
</evidence>
<reference evidence="2 3" key="1">
    <citation type="submission" date="2019-04" db="EMBL/GenBank/DDBJ databases">
        <authorList>
            <person name="Van Vliet M D."/>
        </authorList>
    </citation>
    <scope>NUCLEOTIDE SEQUENCE [LARGE SCALE GENOMIC DNA]</scope>
    <source>
        <strain evidence="2 3">F21</strain>
    </source>
</reference>
<keyword evidence="3" id="KW-1185">Reference proteome</keyword>
<gene>
    <name evidence="2" type="ORF">SCARR_02506</name>
</gene>
<accession>A0A6C2UKM9</accession>
<keyword evidence="1" id="KW-0812">Transmembrane</keyword>
<name>A0A6C2UKM9_9BACT</name>
<protein>
    <recommendedName>
        <fullName evidence="4">VWFA domain-containing protein</fullName>
    </recommendedName>
</protein>
<feature type="transmembrane region" description="Helical" evidence="1">
    <location>
        <begin position="21"/>
        <end position="40"/>
    </location>
</feature>
<dbReference type="Proteomes" id="UP000346198">
    <property type="component" value="Unassembled WGS sequence"/>
</dbReference>
<dbReference type="RefSeq" id="WP_136061863.1">
    <property type="nucleotide sequence ID" value="NZ_CAAHFH010000001.1"/>
</dbReference>
<organism evidence="2 3">
    <name type="scientific">Pontiella sulfatireligans</name>
    <dbReference type="NCBI Taxonomy" id="2750658"/>
    <lineage>
        <taxon>Bacteria</taxon>
        <taxon>Pseudomonadati</taxon>
        <taxon>Kiritimatiellota</taxon>
        <taxon>Kiritimatiellia</taxon>
        <taxon>Kiritimatiellales</taxon>
        <taxon>Pontiellaceae</taxon>
        <taxon>Pontiella</taxon>
    </lineage>
</organism>
<evidence type="ECO:0008006" key="4">
    <source>
        <dbReference type="Google" id="ProtNLM"/>
    </source>
</evidence>
<keyword evidence="1" id="KW-1133">Transmembrane helix</keyword>
<sequence length="464" mass="51687">MTQKKRFFAKHAKSSAALISLGIHAVLILVALSFVAVTVIQRDDQKFEAKPVKRPKMAMKKLQVPVNIKKKRVQKPKLRKRIVVQPKMNQTMPDIKMPEISGVKGGIGSAGGAGLGGAGGVGFSMPEIEIFGVKGKGEKIFLILDSFPEMMHDRMGGIRAYTIIKEELIRIVEELPPTALFNVAAFEWNGVALAFPTMVPASGANASRMKEWIMPLNSVKKGMGADDYGLQTLGKGGVRNNDNMNIGVFADTKKVGGKSTSRPHKWFNAAMLAHAQQADTIFLLVNTWGNQRVSISKTMSREEWNETSAGKKWAEAYKKGLKMLDEENEQRKANDEPPKVLARNEWTIMKEYFDGMQRPPVPEWYYFTPRDFAEAFMLTREKYKPKEIQTTSGFGSKKKSKKPKIDFSFNVIQFVQQGGDAGDYSENDGKFNTLAGLCKGEYKTVSGLEEVESYVTSDYKPDSD</sequence>
<keyword evidence="1" id="KW-0472">Membrane</keyword>